<name>A0AAN9V1H1_9PEZI</name>
<reference evidence="2 3" key="1">
    <citation type="submission" date="2024-02" db="EMBL/GenBank/DDBJ databases">
        <title>De novo assembly and annotation of 12 fungi associated with fruit tree decline syndrome in Ontario, Canada.</title>
        <authorList>
            <person name="Sulman M."/>
            <person name="Ellouze W."/>
            <person name="Ilyukhin E."/>
        </authorList>
    </citation>
    <scope>NUCLEOTIDE SEQUENCE [LARGE SCALE GENOMIC DNA]</scope>
    <source>
        <strain evidence="2 3">M11/M66-122</strain>
    </source>
</reference>
<proteinExistence type="predicted"/>
<evidence type="ECO:0000256" key="1">
    <source>
        <dbReference type="SAM" id="SignalP"/>
    </source>
</evidence>
<sequence length="210" mass="23635">MRHYMLPLVLVSINASCASDVNEESASDLLEHLGYQVEPLTLRGSVEAGGDIMSFDGTAQEIEAQIRHVKRDFSWKDFHSDRPAREESILSQRYMKTQTLCHVQGLPSGDKTALEAAKEWLHQLNYGITADAQTCRRIWCDQGAALWLCNDNLVWKEENSVDLEGLVNLILEEESCKDSDNPNKVQGQTFALDYNYNVLFAGKEECPIPA</sequence>
<dbReference type="EMBL" id="JAKJXP020000002">
    <property type="protein sequence ID" value="KAK7757471.1"/>
    <property type="molecule type" value="Genomic_DNA"/>
</dbReference>
<accession>A0AAN9V1H1</accession>
<feature type="signal peptide" evidence="1">
    <location>
        <begin position="1"/>
        <end position="18"/>
    </location>
</feature>
<feature type="chain" id="PRO_5042946011" description="Lipoprotein" evidence="1">
    <location>
        <begin position="19"/>
        <end position="210"/>
    </location>
</feature>
<evidence type="ECO:0000313" key="3">
    <source>
        <dbReference type="Proteomes" id="UP001320420"/>
    </source>
</evidence>
<evidence type="ECO:0008006" key="4">
    <source>
        <dbReference type="Google" id="ProtNLM"/>
    </source>
</evidence>
<dbReference type="AlphaFoldDB" id="A0AAN9V1H1"/>
<keyword evidence="1" id="KW-0732">Signal</keyword>
<protein>
    <recommendedName>
        <fullName evidence="4">Lipoprotein</fullName>
    </recommendedName>
</protein>
<evidence type="ECO:0000313" key="2">
    <source>
        <dbReference type="EMBL" id="KAK7757471.1"/>
    </source>
</evidence>
<gene>
    <name evidence="2" type="ORF">SLS62_000486</name>
</gene>
<keyword evidence="3" id="KW-1185">Reference proteome</keyword>
<organism evidence="2 3">
    <name type="scientific">Diatrype stigma</name>
    <dbReference type="NCBI Taxonomy" id="117547"/>
    <lineage>
        <taxon>Eukaryota</taxon>
        <taxon>Fungi</taxon>
        <taxon>Dikarya</taxon>
        <taxon>Ascomycota</taxon>
        <taxon>Pezizomycotina</taxon>
        <taxon>Sordariomycetes</taxon>
        <taxon>Xylariomycetidae</taxon>
        <taxon>Xylariales</taxon>
        <taxon>Diatrypaceae</taxon>
        <taxon>Diatrype</taxon>
    </lineage>
</organism>
<dbReference type="Proteomes" id="UP001320420">
    <property type="component" value="Unassembled WGS sequence"/>
</dbReference>
<comment type="caution">
    <text evidence="2">The sequence shown here is derived from an EMBL/GenBank/DDBJ whole genome shotgun (WGS) entry which is preliminary data.</text>
</comment>